<dbReference type="OrthoDB" id="6430772at2"/>
<proteinExistence type="predicted"/>
<dbReference type="InterPro" id="IPR036271">
    <property type="entry name" value="Tet_transcr_reg_TetR-rel_C_sf"/>
</dbReference>
<reference evidence="4 5" key="1">
    <citation type="submission" date="2018-03" db="EMBL/GenBank/DDBJ databases">
        <title>Genomic Encyclopedia of Archaeal and Bacterial Type Strains, Phase II (KMG-II): from individual species to whole genera.</title>
        <authorList>
            <person name="Goeker M."/>
        </authorList>
    </citation>
    <scope>NUCLEOTIDE SEQUENCE [LARGE SCALE GENOMIC DNA]</scope>
    <source>
        <strain evidence="4 5">DSM 25027</strain>
    </source>
</reference>
<dbReference type="PANTHER" id="PTHR43479">
    <property type="entry name" value="ACREF/ENVCD OPERON REPRESSOR-RELATED"/>
    <property type="match status" value="1"/>
</dbReference>
<dbReference type="GO" id="GO:0003677">
    <property type="term" value="F:DNA binding"/>
    <property type="evidence" value="ECO:0007669"/>
    <property type="project" value="UniProtKB-UniRule"/>
</dbReference>
<name>A0A2T0MBI7_9FLAO</name>
<dbReference type="PRINTS" id="PR00455">
    <property type="entry name" value="HTHTETR"/>
</dbReference>
<evidence type="ECO:0000256" key="2">
    <source>
        <dbReference type="PROSITE-ProRule" id="PRU00335"/>
    </source>
</evidence>
<dbReference type="Proteomes" id="UP000237640">
    <property type="component" value="Unassembled WGS sequence"/>
</dbReference>
<keyword evidence="5" id="KW-1185">Reference proteome</keyword>
<feature type="domain" description="HTH tetR-type" evidence="3">
    <location>
        <begin position="6"/>
        <end position="66"/>
    </location>
</feature>
<comment type="caution">
    <text evidence="4">The sequence shown here is derived from an EMBL/GenBank/DDBJ whole genome shotgun (WGS) entry which is preliminary data.</text>
</comment>
<sequence length="200" mass="23202">MNTILTSKQKQIINAADSVLLEVGVIDFTVDKVVEHLGIAKGTVYKYFESKDDLLAEVSTKALNQLLNYFKLSERNTPKGIEQTRNILMSVYHYEQDYPRYFELLVHMERPDFSTTAESYLSISHLLQTFFTEHIQRQIDEGFIKPTVNPLISNYFCWGSCMGVMQFLDAKKAFLKDSEKIEQRELFESYVNVLIDGMRT</sequence>
<dbReference type="InterPro" id="IPR023772">
    <property type="entry name" value="DNA-bd_HTH_TetR-type_CS"/>
</dbReference>
<dbReference type="InterPro" id="IPR001647">
    <property type="entry name" value="HTH_TetR"/>
</dbReference>
<dbReference type="Pfam" id="PF00440">
    <property type="entry name" value="TetR_N"/>
    <property type="match status" value="1"/>
</dbReference>
<evidence type="ECO:0000313" key="5">
    <source>
        <dbReference type="Proteomes" id="UP000237640"/>
    </source>
</evidence>
<keyword evidence="1 2" id="KW-0238">DNA-binding</keyword>
<feature type="DNA-binding region" description="H-T-H motif" evidence="2">
    <location>
        <begin position="29"/>
        <end position="48"/>
    </location>
</feature>
<dbReference type="PANTHER" id="PTHR43479:SF11">
    <property type="entry name" value="ACREF_ENVCD OPERON REPRESSOR-RELATED"/>
    <property type="match status" value="1"/>
</dbReference>
<dbReference type="Gene3D" id="1.10.357.10">
    <property type="entry name" value="Tetracycline Repressor, domain 2"/>
    <property type="match status" value="1"/>
</dbReference>
<dbReference type="InterPro" id="IPR009057">
    <property type="entry name" value="Homeodomain-like_sf"/>
</dbReference>
<dbReference type="PROSITE" id="PS50977">
    <property type="entry name" value="HTH_TETR_2"/>
    <property type="match status" value="1"/>
</dbReference>
<dbReference type="SUPFAM" id="SSF46689">
    <property type="entry name" value="Homeodomain-like"/>
    <property type="match status" value="1"/>
</dbReference>
<dbReference type="RefSeq" id="WP_106146305.1">
    <property type="nucleotide sequence ID" value="NZ_PVYX01000002.1"/>
</dbReference>
<evidence type="ECO:0000256" key="1">
    <source>
        <dbReference type="ARBA" id="ARBA00023125"/>
    </source>
</evidence>
<evidence type="ECO:0000259" key="3">
    <source>
        <dbReference type="PROSITE" id="PS50977"/>
    </source>
</evidence>
<dbReference type="SUPFAM" id="SSF48498">
    <property type="entry name" value="Tetracyclin repressor-like, C-terminal domain"/>
    <property type="match status" value="1"/>
</dbReference>
<protein>
    <submittedName>
        <fullName evidence="4">AcrR family transcriptional regulator</fullName>
    </submittedName>
</protein>
<gene>
    <name evidence="4" type="ORF">CLV81_3263</name>
</gene>
<dbReference type="InterPro" id="IPR050624">
    <property type="entry name" value="HTH-type_Tx_Regulator"/>
</dbReference>
<dbReference type="EMBL" id="PVYX01000002">
    <property type="protein sequence ID" value="PRX54859.1"/>
    <property type="molecule type" value="Genomic_DNA"/>
</dbReference>
<accession>A0A2T0MBI7</accession>
<dbReference type="Gene3D" id="1.10.10.60">
    <property type="entry name" value="Homeodomain-like"/>
    <property type="match status" value="1"/>
</dbReference>
<evidence type="ECO:0000313" key="4">
    <source>
        <dbReference type="EMBL" id="PRX54859.1"/>
    </source>
</evidence>
<dbReference type="AlphaFoldDB" id="A0A2T0MBI7"/>
<organism evidence="4 5">
    <name type="scientific">Flagellimonas meridianipacifica</name>
    <dbReference type="NCBI Taxonomy" id="1080225"/>
    <lineage>
        <taxon>Bacteria</taxon>
        <taxon>Pseudomonadati</taxon>
        <taxon>Bacteroidota</taxon>
        <taxon>Flavobacteriia</taxon>
        <taxon>Flavobacteriales</taxon>
        <taxon>Flavobacteriaceae</taxon>
        <taxon>Flagellimonas</taxon>
    </lineage>
</organism>
<dbReference type="PROSITE" id="PS01081">
    <property type="entry name" value="HTH_TETR_1"/>
    <property type="match status" value="1"/>
</dbReference>